<dbReference type="GO" id="GO:0004359">
    <property type="term" value="F:glutaminase activity"/>
    <property type="evidence" value="ECO:0007669"/>
    <property type="project" value="UniProtKB-EC"/>
</dbReference>
<dbReference type="InterPro" id="IPR029062">
    <property type="entry name" value="Class_I_gatase-like"/>
</dbReference>
<evidence type="ECO:0000256" key="4">
    <source>
        <dbReference type="ARBA" id="ARBA00022898"/>
    </source>
</evidence>
<gene>
    <name evidence="8" type="ORF">UFOPK3789_00073</name>
</gene>
<dbReference type="EMBL" id="CAFBNL010000002">
    <property type="protein sequence ID" value="CAB4940934.1"/>
    <property type="molecule type" value="Genomic_DNA"/>
</dbReference>
<dbReference type="GO" id="GO:0042823">
    <property type="term" value="P:pyridoxal phosphate biosynthetic process"/>
    <property type="evidence" value="ECO:0007669"/>
    <property type="project" value="InterPro"/>
</dbReference>
<evidence type="ECO:0000256" key="6">
    <source>
        <dbReference type="ARBA" id="ARBA00023239"/>
    </source>
</evidence>
<name>A0A6J7JE50_9ZZZZ</name>
<dbReference type="InterPro" id="IPR002161">
    <property type="entry name" value="PdxT/SNO"/>
</dbReference>
<reference evidence="8" key="1">
    <citation type="submission" date="2020-05" db="EMBL/GenBank/DDBJ databases">
        <authorList>
            <person name="Chiriac C."/>
            <person name="Salcher M."/>
            <person name="Ghai R."/>
            <person name="Kavagutti S V."/>
        </authorList>
    </citation>
    <scope>NUCLEOTIDE SEQUENCE</scope>
</reference>
<dbReference type="CDD" id="cd01749">
    <property type="entry name" value="GATase1_PB"/>
    <property type="match status" value="1"/>
</dbReference>
<dbReference type="FunFam" id="3.40.50.880:FF:000010">
    <property type="entry name" value="uncharacterized protein LOC100176842 isoform X2"/>
    <property type="match status" value="1"/>
</dbReference>
<evidence type="ECO:0000256" key="3">
    <source>
        <dbReference type="ARBA" id="ARBA00022801"/>
    </source>
</evidence>
<dbReference type="NCBIfam" id="TIGR03800">
    <property type="entry name" value="PLP_synth_Pdx2"/>
    <property type="match status" value="1"/>
</dbReference>
<keyword evidence="3" id="KW-0378">Hydrolase</keyword>
<comment type="similarity">
    <text evidence="1">Belongs to the glutaminase PdxT/SNO family.</text>
</comment>
<dbReference type="HAMAP" id="MF_01615">
    <property type="entry name" value="PdxT"/>
    <property type="match status" value="1"/>
</dbReference>
<dbReference type="PROSITE" id="PS01236">
    <property type="entry name" value="PDXT_SNO_1"/>
    <property type="match status" value="1"/>
</dbReference>
<protein>
    <recommendedName>
        <fullName evidence="2">glutaminase</fullName>
        <ecNumber evidence="2">3.5.1.2</ecNumber>
    </recommendedName>
</protein>
<dbReference type="PIRSF" id="PIRSF005639">
    <property type="entry name" value="Glut_amidoT_SNO"/>
    <property type="match status" value="1"/>
</dbReference>
<dbReference type="PANTHER" id="PTHR31559:SF0">
    <property type="entry name" value="PYRIDOXAL 5'-PHOSPHATE SYNTHASE SUBUNIT SNO1-RELATED"/>
    <property type="match status" value="1"/>
</dbReference>
<dbReference type="PROSITE" id="PS51273">
    <property type="entry name" value="GATASE_TYPE_1"/>
    <property type="match status" value="1"/>
</dbReference>
<dbReference type="EC" id="3.5.1.2" evidence="2"/>
<dbReference type="GO" id="GO:0005829">
    <property type="term" value="C:cytosol"/>
    <property type="evidence" value="ECO:0007669"/>
    <property type="project" value="TreeGrafter"/>
</dbReference>
<keyword evidence="6" id="KW-0456">Lyase</keyword>
<organism evidence="8">
    <name type="scientific">freshwater metagenome</name>
    <dbReference type="NCBI Taxonomy" id="449393"/>
    <lineage>
        <taxon>unclassified sequences</taxon>
        <taxon>metagenomes</taxon>
        <taxon>ecological metagenomes</taxon>
    </lineage>
</organism>
<accession>A0A6J7JE50</accession>
<evidence type="ECO:0000256" key="2">
    <source>
        <dbReference type="ARBA" id="ARBA00012918"/>
    </source>
</evidence>
<sequence>MLKAGVLALQGAFREHREVLHALGFDAIEVRTAKQLLSLDALLLPGGESTTMTHLLRTSGMHAHLTDALRDGLPTLGTCAGLILMAKEVLDGREDQIPLGVADVTVRRNAYGRQRDSFEANLSVKGLLGGTFPGVFIRAPVIERVGPMVEVLAEHDGLPVLARQGSLWFSTFHPEISGDLRIHEAFLKEAEV</sequence>
<evidence type="ECO:0000256" key="5">
    <source>
        <dbReference type="ARBA" id="ARBA00022962"/>
    </source>
</evidence>
<dbReference type="GO" id="GO:1903600">
    <property type="term" value="C:glutaminase complex"/>
    <property type="evidence" value="ECO:0007669"/>
    <property type="project" value="TreeGrafter"/>
</dbReference>
<dbReference type="SUPFAM" id="SSF52317">
    <property type="entry name" value="Class I glutamine amidotransferase-like"/>
    <property type="match status" value="1"/>
</dbReference>
<dbReference type="Gene3D" id="3.40.50.880">
    <property type="match status" value="1"/>
</dbReference>
<dbReference type="PANTHER" id="PTHR31559">
    <property type="entry name" value="PYRIDOXAL 5'-PHOSPHATE SYNTHASE SUBUNIT SNO"/>
    <property type="match status" value="1"/>
</dbReference>
<dbReference type="AlphaFoldDB" id="A0A6J7JE50"/>
<dbReference type="Pfam" id="PF01174">
    <property type="entry name" value="SNO"/>
    <property type="match status" value="1"/>
</dbReference>
<evidence type="ECO:0000313" key="8">
    <source>
        <dbReference type="EMBL" id="CAB4940934.1"/>
    </source>
</evidence>
<keyword evidence="4" id="KW-0663">Pyridoxal phosphate</keyword>
<evidence type="ECO:0000256" key="1">
    <source>
        <dbReference type="ARBA" id="ARBA00008345"/>
    </source>
</evidence>
<dbReference type="GO" id="GO:0016829">
    <property type="term" value="F:lyase activity"/>
    <property type="evidence" value="ECO:0007669"/>
    <property type="project" value="UniProtKB-KW"/>
</dbReference>
<dbReference type="InterPro" id="IPR021196">
    <property type="entry name" value="PdxT/SNO_CS"/>
</dbReference>
<dbReference type="GO" id="GO:0008614">
    <property type="term" value="P:pyridoxine metabolic process"/>
    <property type="evidence" value="ECO:0007669"/>
    <property type="project" value="TreeGrafter"/>
</dbReference>
<comment type="catalytic activity">
    <reaction evidence="7">
        <text>L-glutamine + H2O = L-glutamate + NH4(+)</text>
        <dbReference type="Rhea" id="RHEA:15889"/>
        <dbReference type="ChEBI" id="CHEBI:15377"/>
        <dbReference type="ChEBI" id="CHEBI:28938"/>
        <dbReference type="ChEBI" id="CHEBI:29985"/>
        <dbReference type="ChEBI" id="CHEBI:58359"/>
        <dbReference type="EC" id="3.5.1.2"/>
    </reaction>
</comment>
<proteinExistence type="inferred from homology"/>
<dbReference type="PROSITE" id="PS51130">
    <property type="entry name" value="PDXT_SNO_2"/>
    <property type="match status" value="1"/>
</dbReference>
<keyword evidence="5" id="KW-0315">Glutamine amidotransferase</keyword>
<evidence type="ECO:0000256" key="7">
    <source>
        <dbReference type="ARBA" id="ARBA00049534"/>
    </source>
</evidence>